<dbReference type="Proteomes" id="UP000488956">
    <property type="component" value="Unassembled WGS sequence"/>
</dbReference>
<reference evidence="10 11" key="1">
    <citation type="submission" date="2018-08" db="EMBL/GenBank/DDBJ databases">
        <title>Genomic investigation of the strawberry pathogen Phytophthora fragariae indicates pathogenicity is determined by transcriptional variation in three key races.</title>
        <authorList>
            <person name="Adams T.M."/>
            <person name="Armitage A.D."/>
            <person name="Sobczyk M.K."/>
            <person name="Bates H.J."/>
            <person name="Dunwell J.M."/>
            <person name="Nellist C.F."/>
            <person name="Harrison R.J."/>
        </authorList>
    </citation>
    <scope>NUCLEOTIDE SEQUENCE [LARGE SCALE GENOMIC DNA]</scope>
    <source>
        <strain evidence="9 12">A4</strain>
        <strain evidence="8 13">BC-1</strain>
        <strain evidence="6 16">BC-23</strain>
        <strain evidence="7 11">NOV-27</strain>
        <strain evidence="5 14">NOV-5</strain>
        <strain evidence="4 15">NOV-71</strain>
        <strain evidence="2 10">NOV-9</strain>
        <strain evidence="3 17">ONT-3</strain>
    </source>
</reference>
<protein>
    <submittedName>
        <fullName evidence="8">Uncharacterized protein</fullName>
    </submittedName>
</protein>
<evidence type="ECO:0000313" key="6">
    <source>
        <dbReference type="EMBL" id="KAE9193942.1"/>
    </source>
</evidence>
<evidence type="ECO:0000313" key="12">
    <source>
        <dbReference type="Proteomes" id="UP000437068"/>
    </source>
</evidence>
<sequence length="113" mass="11710">MTSPLDDGGRRMMARTTEITVAAAELESESTMPSPTEDGTNKGADPDASTTASGDVTTTRPPDVTDTPGTDTRVRTTAGVDGVDAREEEAATMHGDGARDNNAVVQAKQDKIS</sequence>
<gene>
    <name evidence="9" type="ORF">PF001_g21183</name>
    <name evidence="8" type="ORF">PF002_g17138</name>
    <name evidence="6" type="ORF">PF004_g20872</name>
    <name evidence="7" type="ORF">PF005_g11015</name>
    <name evidence="5" type="ORF">PF006_g21107</name>
    <name evidence="4" type="ORF">PF007_g15674</name>
    <name evidence="2" type="ORF">PF009_g12686</name>
    <name evidence="3" type="ORF">PF010_g21377</name>
</gene>
<evidence type="ECO:0000313" key="8">
    <source>
        <dbReference type="EMBL" id="KAE9216218.1"/>
    </source>
</evidence>
<feature type="region of interest" description="Disordered" evidence="1">
    <location>
        <begin position="22"/>
        <end position="113"/>
    </location>
</feature>
<evidence type="ECO:0000313" key="7">
    <source>
        <dbReference type="EMBL" id="KAE9211404.1"/>
    </source>
</evidence>
<dbReference type="Proteomes" id="UP000440367">
    <property type="component" value="Unassembled WGS sequence"/>
</dbReference>
<evidence type="ECO:0000313" key="11">
    <source>
        <dbReference type="Proteomes" id="UP000433483"/>
    </source>
</evidence>
<feature type="compositionally biased region" description="Polar residues" evidence="1">
    <location>
        <begin position="29"/>
        <end position="38"/>
    </location>
</feature>
<dbReference type="EMBL" id="QXGA01001914">
    <property type="protein sequence ID" value="KAE9107454.1"/>
    <property type="molecule type" value="Genomic_DNA"/>
</dbReference>
<dbReference type="EMBL" id="QXGD01001052">
    <property type="protein sequence ID" value="KAE9216218.1"/>
    <property type="molecule type" value="Genomic_DNA"/>
</dbReference>
<dbReference type="EMBL" id="QXFX01001922">
    <property type="protein sequence ID" value="KAE9082977.1"/>
    <property type="molecule type" value="Genomic_DNA"/>
</dbReference>
<evidence type="ECO:0000313" key="14">
    <source>
        <dbReference type="Proteomes" id="UP000440732"/>
    </source>
</evidence>
<dbReference type="EMBL" id="QXFZ01000969">
    <property type="protein sequence ID" value="KAE9100013.1"/>
    <property type="molecule type" value="Genomic_DNA"/>
</dbReference>
<dbReference type="Proteomes" id="UP000437068">
    <property type="component" value="Unassembled WGS sequence"/>
</dbReference>
<evidence type="ECO:0000313" key="4">
    <source>
        <dbReference type="EMBL" id="KAE9100013.1"/>
    </source>
</evidence>
<comment type="caution">
    <text evidence="8">The sequence shown here is derived from an EMBL/GenBank/DDBJ whole genome shotgun (WGS) entry which is preliminary data.</text>
</comment>
<proteinExistence type="predicted"/>
<evidence type="ECO:0000313" key="3">
    <source>
        <dbReference type="EMBL" id="KAE9082977.1"/>
    </source>
</evidence>
<dbReference type="Proteomes" id="UP000476176">
    <property type="component" value="Unassembled WGS sequence"/>
</dbReference>
<evidence type="ECO:0000313" key="15">
    <source>
        <dbReference type="Proteomes" id="UP000441208"/>
    </source>
</evidence>
<organism evidence="8 13">
    <name type="scientific">Phytophthora fragariae</name>
    <dbReference type="NCBI Taxonomy" id="53985"/>
    <lineage>
        <taxon>Eukaryota</taxon>
        <taxon>Sar</taxon>
        <taxon>Stramenopiles</taxon>
        <taxon>Oomycota</taxon>
        <taxon>Peronosporomycetes</taxon>
        <taxon>Peronosporales</taxon>
        <taxon>Peronosporaceae</taxon>
        <taxon>Phytophthora</taxon>
    </lineage>
</organism>
<name>A0A6A3YCC8_9STRA</name>
<evidence type="ECO:0000313" key="5">
    <source>
        <dbReference type="EMBL" id="KAE9107454.1"/>
    </source>
</evidence>
<dbReference type="EMBL" id="QXGE01001903">
    <property type="protein sequence ID" value="KAE9286992.1"/>
    <property type="molecule type" value="Genomic_DNA"/>
</dbReference>
<evidence type="ECO:0000256" key="1">
    <source>
        <dbReference type="SAM" id="MobiDB-lite"/>
    </source>
</evidence>
<dbReference type="EMBL" id="QXGF01000640">
    <property type="protein sequence ID" value="KAE8937408.1"/>
    <property type="molecule type" value="Genomic_DNA"/>
</dbReference>
<evidence type="ECO:0000313" key="13">
    <source>
        <dbReference type="Proteomes" id="UP000440367"/>
    </source>
</evidence>
<keyword evidence="11" id="KW-1185">Reference proteome</keyword>
<dbReference type="Proteomes" id="UP000433483">
    <property type="component" value="Unassembled WGS sequence"/>
</dbReference>
<evidence type="ECO:0000313" key="17">
    <source>
        <dbReference type="Proteomes" id="UP000488956"/>
    </source>
</evidence>
<dbReference type="EMBL" id="QXGB01000538">
    <property type="protein sequence ID" value="KAE9211404.1"/>
    <property type="molecule type" value="Genomic_DNA"/>
</dbReference>
<accession>A0A6A3YCC8</accession>
<evidence type="ECO:0000313" key="16">
    <source>
        <dbReference type="Proteomes" id="UP000476176"/>
    </source>
</evidence>
<feature type="compositionally biased region" description="Basic and acidic residues" evidence="1">
    <location>
        <begin position="83"/>
        <end position="99"/>
    </location>
</feature>
<evidence type="ECO:0000313" key="9">
    <source>
        <dbReference type="EMBL" id="KAE9286992.1"/>
    </source>
</evidence>
<feature type="compositionally biased region" description="Low complexity" evidence="1">
    <location>
        <begin position="54"/>
        <end position="77"/>
    </location>
</feature>
<dbReference type="AlphaFoldDB" id="A0A6A3YCC8"/>
<evidence type="ECO:0000313" key="2">
    <source>
        <dbReference type="EMBL" id="KAE8937408.1"/>
    </source>
</evidence>
<dbReference type="Proteomes" id="UP000441208">
    <property type="component" value="Unassembled WGS sequence"/>
</dbReference>
<dbReference type="Proteomes" id="UP000429523">
    <property type="component" value="Unassembled WGS sequence"/>
</dbReference>
<dbReference type="EMBL" id="QXGC01001909">
    <property type="protein sequence ID" value="KAE9193942.1"/>
    <property type="molecule type" value="Genomic_DNA"/>
</dbReference>
<evidence type="ECO:0000313" key="10">
    <source>
        <dbReference type="Proteomes" id="UP000429523"/>
    </source>
</evidence>
<dbReference type="Proteomes" id="UP000440732">
    <property type="component" value="Unassembled WGS sequence"/>
</dbReference>